<keyword evidence="4 7" id="KW-1133">Transmembrane helix</keyword>
<dbReference type="EMBL" id="CAJNOM010000008">
    <property type="protein sequence ID" value="CAF0769927.1"/>
    <property type="molecule type" value="Genomic_DNA"/>
</dbReference>
<dbReference type="InterPro" id="IPR019397">
    <property type="entry name" value="Uncharacterised_TMEM39"/>
</dbReference>
<comment type="caution">
    <text evidence="9">The sequence shown here is derived from an EMBL/GenBank/DDBJ whole genome shotgun (WGS) entry which is preliminary data.</text>
</comment>
<reference evidence="9" key="1">
    <citation type="submission" date="2021-02" db="EMBL/GenBank/DDBJ databases">
        <authorList>
            <person name="Nowell W R."/>
        </authorList>
    </citation>
    <scope>NUCLEOTIDE SEQUENCE</scope>
</reference>
<sequence length="416" mass="48813">MHQRNTNNTNTGATFSPSSRSSSTQHNDTSNTRIIAFCGTPPRSSSISTLPTNEIEHRYVPRPPIESDFIFETCLTICKIISLFLQYLLIYKSEKWIGPYSTSASFIHWHRIDGCVIGILIIFCFALQEKLILLRIIINIIAFIYSFWFYSWKYVLVFTYPLICSLLVYQDQNSKSYQQQQQQQQQMSISSNSLPGHYCSPHAYDLRYETDCLRIEFNQRIRHILFSSFLSVYYICIVPLAFCDTHYIRLDVTLLFQFSFIVFLSLIMVYTSHYLPLELLTVFHRNGKHLGSWQCLTNHNHSSTIPSWDEKNQIGYEPNSIVKYKRQIYRSSQCSSTVAEPANMYHTRFAILFSRPFIFPLILCSIQIILVILQILFLLLDQRWFIVVPQMILFIFNTYTIGHTTRDMYLLYLVYG</sequence>
<keyword evidence="10" id="KW-1185">Reference proteome</keyword>
<evidence type="ECO:0000313" key="10">
    <source>
        <dbReference type="Proteomes" id="UP000663832"/>
    </source>
</evidence>
<dbReference type="Pfam" id="PF10271">
    <property type="entry name" value="Tmp39"/>
    <property type="match status" value="2"/>
</dbReference>
<feature type="transmembrane region" description="Helical" evidence="7">
    <location>
        <begin position="69"/>
        <end position="89"/>
    </location>
</feature>
<dbReference type="OrthoDB" id="438179at2759"/>
<keyword evidence="3 7" id="KW-0812">Transmembrane</keyword>
<feature type="transmembrane region" description="Helical" evidence="7">
    <location>
        <begin position="384"/>
        <end position="402"/>
    </location>
</feature>
<evidence type="ECO:0000256" key="6">
    <source>
        <dbReference type="SAM" id="MobiDB-lite"/>
    </source>
</evidence>
<proteinExistence type="inferred from homology"/>
<feature type="transmembrane region" description="Helical" evidence="7">
    <location>
        <begin position="357"/>
        <end position="378"/>
    </location>
</feature>
<feature type="transmembrane region" description="Helical" evidence="7">
    <location>
        <begin position="154"/>
        <end position="170"/>
    </location>
</feature>
<feature type="transmembrane region" description="Helical" evidence="7">
    <location>
        <begin position="109"/>
        <end position="127"/>
    </location>
</feature>
<feature type="transmembrane region" description="Helical" evidence="7">
    <location>
        <begin position="132"/>
        <end position="148"/>
    </location>
</feature>
<evidence type="ECO:0000256" key="2">
    <source>
        <dbReference type="ARBA" id="ARBA00010737"/>
    </source>
</evidence>
<accession>A0A813QQP9</accession>
<organism evidence="9 10">
    <name type="scientific">Adineta steineri</name>
    <dbReference type="NCBI Taxonomy" id="433720"/>
    <lineage>
        <taxon>Eukaryota</taxon>
        <taxon>Metazoa</taxon>
        <taxon>Spiralia</taxon>
        <taxon>Gnathifera</taxon>
        <taxon>Rotifera</taxon>
        <taxon>Eurotatoria</taxon>
        <taxon>Bdelloidea</taxon>
        <taxon>Adinetida</taxon>
        <taxon>Adinetidae</taxon>
        <taxon>Adineta</taxon>
    </lineage>
</organism>
<dbReference type="PANTHER" id="PTHR12995">
    <property type="entry name" value="FI21814P1"/>
    <property type="match status" value="1"/>
</dbReference>
<feature type="transmembrane region" description="Helical" evidence="7">
    <location>
        <begin position="224"/>
        <end position="242"/>
    </location>
</feature>
<evidence type="ECO:0000256" key="7">
    <source>
        <dbReference type="SAM" id="Phobius"/>
    </source>
</evidence>
<dbReference type="AlphaFoldDB" id="A0A813QQP9"/>
<feature type="transmembrane region" description="Helical" evidence="7">
    <location>
        <begin position="254"/>
        <end position="275"/>
    </location>
</feature>
<evidence type="ECO:0000256" key="3">
    <source>
        <dbReference type="ARBA" id="ARBA00022692"/>
    </source>
</evidence>
<evidence type="ECO:0000313" key="8">
    <source>
        <dbReference type="EMBL" id="CAF0761209.1"/>
    </source>
</evidence>
<evidence type="ECO:0000256" key="4">
    <source>
        <dbReference type="ARBA" id="ARBA00022989"/>
    </source>
</evidence>
<dbReference type="PANTHER" id="PTHR12995:SF4">
    <property type="entry name" value="FI21814P1"/>
    <property type="match status" value="1"/>
</dbReference>
<evidence type="ECO:0000313" key="9">
    <source>
        <dbReference type="EMBL" id="CAF0769927.1"/>
    </source>
</evidence>
<dbReference type="Proteomes" id="UP000663832">
    <property type="component" value="Unassembled WGS sequence"/>
</dbReference>
<dbReference type="Proteomes" id="UP000663877">
    <property type="component" value="Unassembled WGS sequence"/>
</dbReference>
<gene>
    <name evidence="8" type="ORF">BJG266_LOCUS3015</name>
    <name evidence="9" type="ORF">QVE165_LOCUS2545</name>
</gene>
<keyword evidence="5 7" id="KW-0472">Membrane</keyword>
<comment type="similarity">
    <text evidence="2">Belongs to the TMEM39 family.</text>
</comment>
<comment type="subcellular location">
    <subcellularLocation>
        <location evidence="1">Membrane</location>
        <topology evidence="1">Multi-pass membrane protein</topology>
    </subcellularLocation>
</comment>
<dbReference type="EMBL" id="CAJNOI010000007">
    <property type="protein sequence ID" value="CAF0761209.1"/>
    <property type="molecule type" value="Genomic_DNA"/>
</dbReference>
<evidence type="ECO:0000256" key="5">
    <source>
        <dbReference type="ARBA" id="ARBA00023136"/>
    </source>
</evidence>
<evidence type="ECO:0000256" key="1">
    <source>
        <dbReference type="ARBA" id="ARBA00004141"/>
    </source>
</evidence>
<name>A0A813QQP9_9BILA</name>
<feature type="compositionally biased region" description="Polar residues" evidence="6">
    <location>
        <begin position="1"/>
        <end position="15"/>
    </location>
</feature>
<dbReference type="GO" id="GO:0016020">
    <property type="term" value="C:membrane"/>
    <property type="evidence" value="ECO:0007669"/>
    <property type="project" value="UniProtKB-SubCell"/>
</dbReference>
<protein>
    <submittedName>
        <fullName evidence="9">Uncharacterized protein</fullName>
    </submittedName>
</protein>
<feature type="region of interest" description="Disordered" evidence="6">
    <location>
        <begin position="1"/>
        <end position="28"/>
    </location>
</feature>